<name>A0A5D3WLN1_9BACT</name>
<organism evidence="4 5">
    <name type="scientific">Geothermobacter ehrlichii</name>
    <dbReference type="NCBI Taxonomy" id="213224"/>
    <lineage>
        <taxon>Bacteria</taxon>
        <taxon>Pseudomonadati</taxon>
        <taxon>Thermodesulfobacteriota</taxon>
        <taxon>Desulfuromonadia</taxon>
        <taxon>Desulfuromonadales</taxon>
        <taxon>Geothermobacteraceae</taxon>
        <taxon>Geothermobacter</taxon>
    </lineage>
</organism>
<dbReference type="Pfam" id="PF00011">
    <property type="entry name" value="HSP20"/>
    <property type="match status" value="1"/>
</dbReference>
<dbReference type="OrthoDB" id="189458at2"/>
<keyword evidence="5" id="KW-1185">Reference proteome</keyword>
<dbReference type="InterPro" id="IPR002068">
    <property type="entry name" value="A-crystallin/Hsp20_dom"/>
</dbReference>
<dbReference type="AlphaFoldDB" id="A0A5D3WLN1"/>
<proteinExistence type="inferred from homology"/>
<dbReference type="InterPro" id="IPR031107">
    <property type="entry name" value="Small_HSP"/>
</dbReference>
<evidence type="ECO:0000259" key="3">
    <source>
        <dbReference type="PROSITE" id="PS01031"/>
    </source>
</evidence>
<accession>A0A5D3WLN1</accession>
<dbReference type="PROSITE" id="PS01031">
    <property type="entry name" value="SHSP"/>
    <property type="match status" value="1"/>
</dbReference>
<reference evidence="4 5" key="1">
    <citation type="submission" date="2019-07" db="EMBL/GenBank/DDBJ databases">
        <title>Genomic Encyclopedia of Type Strains, Phase IV (KMG-IV): sequencing the most valuable type-strain genomes for metagenomic binning, comparative biology and taxonomic classification.</title>
        <authorList>
            <person name="Goeker M."/>
        </authorList>
    </citation>
    <scope>NUCLEOTIDE SEQUENCE [LARGE SCALE GENOMIC DNA]</scope>
    <source>
        <strain evidence="4 5">SS015</strain>
    </source>
</reference>
<dbReference type="Proteomes" id="UP000324159">
    <property type="component" value="Unassembled WGS sequence"/>
</dbReference>
<sequence length="148" mass="16869">MLSWNLIREMEHLRREMDELFRGAGFGPMLDAPFLPGVGTRRYPRINIREDADNYYLEALLPGVDVRNLDMSVVGSTLTLSGERKEDESDGRTWHRRERGAGKFLRTIEVPMEIDANKVSAEYRNGVLKVTLPKAEGAKPKRIAIKAR</sequence>
<dbReference type="RefSeq" id="WP_148896211.1">
    <property type="nucleotide sequence ID" value="NZ_VNIB01000008.1"/>
</dbReference>
<evidence type="ECO:0000313" key="4">
    <source>
        <dbReference type="EMBL" id="TYO98139.1"/>
    </source>
</evidence>
<evidence type="ECO:0000256" key="1">
    <source>
        <dbReference type="PROSITE-ProRule" id="PRU00285"/>
    </source>
</evidence>
<evidence type="ECO:0000313" key="5">
    <source>
        <dbReference type="Proteomes" id="UP000324159"/>
    </source>
</evidence>
<dbReference type="InterPro" id="IPR008978">
    <property type="entry name" value="HSP20-like_chaperone"/>
</dbReference>
<evidence type="ECO:0000256" key="2">
    <source>
        <dbReference type="RuleBase" id="RU003616"/>
    </source>
</evidence>
<protein>
    <submittedName>
        <fullName evidence="4">HSP20 family protein</fullName>
    </submittedName>
</protein>
<dbReference type="SUPFAM" id="SSF49764">
    <property type="entry name" value="HSP20-like chaperones"/>
    <property type="match status" value="1"/>
</dbReference>
<feature type="domain" description="SHSP" evidence="3">
    <location>
        <begin position="37"/>
        <end position="148"/>
    </location>
</feature>
<dbReference type="EMBL" id="VNIB01000008">
    <property type="protein sequence ID" value="TYO98139.1"/>
    <property type="molecule type" value="Genomic_DNA"/>
</dbReference>
<dbReference type="CDD" id="cd06464">
    <property type="entry name" value="ACD_sHsps-like"/>
    <property type="match status" value="1"/>
</dbReference>
<comment type="caution">
    <text evidence="4">The sequence shown here is derived from an EMBL/GenBank/DDBJ whole genome shotgun (WGS) entry which is preliminary data.</text>
</comment>
<comment type="similarity">
    <text evidence="1 2">Belongs to the small heat shock protein (HSP20) family.</text>
</comment>
<gene>
    <name evidence="4" type="ORF">EDC39_10876</name>
</gene>
<dbReference type="Gene3D" id="2.60.40.790">
    <property type="match status" value="1"/>
</dbReference>
<dbReference type="PANTHER" id="PTHR11527">
    <property type="entry name" value="HEAT-SHOCK PROTEIN 20 FAMILY MEMBER"/>
    <property type="match status" value="1"/>
</dbReference>